<dbReference type="Proteomes" id="UP000570514">
    <property type="component" value="Unassembled WGS sequence"/>
</dbReference>
<dbReference type="SUPFAM" id="SSF54913">
    <property type="entry name" value="GlnB-like"/>
    <property type="match status" value="1"/>
</dbReference>
<keyword evidence="3" id="KW-1185">Reference proteome</keyword>
<dbReference type="InterPro" id="IPR018551">
    <property type="entry name" value="DUF2007"/>
</dbReference>
<comment type="caution">
    <text evidence="2">The sequence shown here is derived from an EMBL/GenBank/DDBJ whole genome shotgun (WGS) entry which is preliminary data.</text>
</comment>
<evidence type="ECO:0000313" key="3">
    <source>
        <dbReference type="Proteomes" id="UP000570514"/>
    </source>
</evidence>
<dbReference type="Pfam" id="PF09413">
    <property type="entry name" value="DUF2007"/>
    <property type="match status" value="1"/>
</dbReference>
<dbReference type="AlphaFoldDB" id="A0A846N4Z7"/>
<sequence length="75" mass="7940">MRLILKTNDPVQLDYAQAVLRDAGIGAVVFDGAMSVMEGSVGVLPRRLMVADEDEAEARAILTEALGAKALEPEA</sequence>
<organism evidence="2 3">
    <name type="scientific">Rhizomicrobium palustre</name>
    <dbReference type="NCBI Taxonomy" id="189966"/>
    <lineage>
        <taxon>Bacteria</taxon>
        <taxon>Pseudomonadati</taxon>
        <taxon>Pseudomonadota</taxon>
        <taxon>Alphaproteobacteria</taxon>
        <taxon>Micropepsales</taxon>
        <taxon>Micropepsaceae</taxon>
        <taxon>Rhizomicrobium</taxon>
    </lineage>
</organism>
<dbReference type="InterPro" id="IPR011322">
    <property type="entry name" value="N-reg_PII-like_a/b"/>
</dbReference>
<reference evidence="2 3" key="1">
    <citation type="submission" date="2020-03" db="EMBL/GenBank/DDBJ databases">
        <title>Genomic Encyclopedia of Type Strains, Phase IV (KMG-IV): sequencing the most valuable type-strain genomes for metagenomic binning, comparative biology and taxonomic classification.</title>
        <authorList>
            <person name="Goeker M."/>
        </authorList>
    </citation>
    <scope>NUCLEOTIDE SEQUENCE [LARGE SCALE GENOMIC DNA]</scope>
    <source>
        <strain evidence="2 3">DSM 19867</strain>
    </source>
</reference>
<feature type="domain" description="DUF2007" evidence="1">
    <location>
        <begin position="1"/>
        <end position="65"/>
    </location>
</feature>
<accession>A0A846N4Z7</accession>
<dbReference type="RefSeq" id="WP_167084458.1">
    <property type="nucleotide sequence ID" value="NZ_BAAADC010000001.1"/>
</dbReference>
<evidence type="ECO:0000313" key="2">
    <source>
        <dbReference type="EMBL" id="NIK90147.1"/>
    </source>
</evidence>
<dbReference type="EMBL" id="JAASRM010000001">
    <property type="protein sequence ID" value="NIK90147.1"/>
    <property type="molecule type" value="Genomic_DNA"/>
</dbReference>
<proteinExistence type="predicted"/>
<evidence type="ECO:0000259" key="1">
    <source>
        <dbReference type="Pfam" id="PF09413"/>
    </source>
</evidence>
<gene>
    <name evidence="2" type="ORF">FHS83_003465</name>
</gene>
<name>A0A846N4Z7_9PROT</name>
<protein>
    <recommendedName>
        <fullName evidence="1">DUF2007 domain-containing protein</fullName>
    </recommendedName>
</protein>
<dbReference type="Gene3D" id="3.30.70.790">
    <property type="entry name" value="UreE, C-terminal domain"/>
    <property type="match status" value="1"/>
</dbReference>